<feature type="domain" description="MPN" evidence="7">
    <location>
        <begin position="12"/>
        <end position="139"/>
    </location>
</feature>
<name>A0A495RCS5_9GAMM</name>
<evidence type="ECO:0000256" key="2">
    <source>
        <dbReference type="ARBA" id="ARBA00022723"/>
    </source>
</evidence>
<evidence type="ECO:0000313" key="9">
    <source>
        <dbReference type="Proteomes" id="UP000278542"/>
    </source>
</evidence>
<dbReference type="Proteomes" id="UP000278542">
    <property type="component" value="Unassembled WGS sequence"/>
</dbReference>
<dbReference type="Pfam" id="PF04002">
    <property type="entry name" value="RadC"/>
    <property type="match status" value="1"/>
</dbReference>
<keyword evidence="6" id="KW-0175">Coiled coil</keyword>
<dbReference type="AlphaFoldDB" id="A0A495RCS5"/>
<dbReference type="RefSeq" id="WP_121145426.1">
    <property type="nucleotide sequence ID" value="NZ_RBWY01000003.1"/>
</dbReference>
<dbReference type="EMBL" id="RBWY01000003">
    <property type="protein sequence ID" value="RKS85282.1"/>
    <property type="molecule type" value="Genomic_DNA"/>
</dbReference>
<evidence type="ECO:0000256" key="3">
    <source>
        <dbReference type="ARBA" id="ARBA00022801"/>
    </source>
</evidence>
<protein>
    <submittedName>
        <fullName evidence="8">DNA repair protein RadC</fullName>
    </submittedName>
</protein>
<dbReference type="Gene3D" id="3.40.140.10">
    <property type="entry name" value="Cytidine Deaminase, domain 2"/>
    <property type="match status" value="1"/>
</dbReference>
<gene>
    <name evidence="8" type="ORF">DES39_1795</name>
</gene>
<dbReference type="InterPro" id="IPR001405">
    <property type="entry name" value="UPF0758"/>
</dbReference>
<dbReference type="OrthoDB" id="9804482at2"/>
<keyword evidence="2" id="KW-0479">Metal-binding</keyword>
<dbReference type="InterPro" id="IPR025657">
    <property type="entry name" value="RadC_JAB"/>
</dbReference>
<evidence type="ECO:0000313" key="8">
    <source>
        <dbReference type="EMBL" id="RKS85282.1"/>
    </source>
</evidence>
<evidence type="ECO:0000256" key="5">
    <source>
        <dbReference type="ARBA" id="ARBA00023049"/>
    </source>
</evidence>
<sequence length="239" mass="27050">MDIKLGKNDKKYIEGTDDVFSIMQRILLRENKIDRDKEHFWIIGMNEAGFILYIELIALGTVRSVPIEPMNIFRVAVMKNATRVIAVHNHPAGSLIPSDADKDITDRLIQVGRILNIALIDHLIITPEHYLSFRQIELMNELEQSLKYVPTYQVVAQIRKEEKAIAKEKLAVEKGKTKTAEEKARAEKEQKEAALAQAKALATALLNKGVDVETIAKIMEIDVKAVQKILRKKTAKAKE</sequence>
<keyword evidence="1" id="KW-0645">Protease</keyword>
<dbReference type="PANTHER" id="PTHR30471:SF3">
    <property type="entry name" value="UPF0758 PROTEIN YEES-RELATED"/>
    <property type="match status" value="1"/>
</dbReference>
<keyword evidence="5" id="KW-0482">Metalloprotease</keyword>
<keyword evidence="4" id="KW-0862">Zinc</keyword>
<evidence type="ECO:0000259" key="7">
    <source>
        <dbReference type="PROSITE" id="PS50249"/>
    </source>
</evidence>
<reference evidence="8 9" key="1">
    <citation type="submission" date="2018-10" db="EMBL/GenBank/DDBJ databases">
        <title>Genomic Encyclopedia of Type Strains, Phase IV (KMG-IV): sequencing the most valuable type-strain genomes for metagenomic binning, comparative biology and taxonomic classification.</title>
        <authorList>
            <person name="Goeker M."/>
        </authorList>
    </citation>
    <scope>NUCLEOTIDE SEQUENCE [LARGE SCALE GENOMIC DNA]</scope>
    <source>
        <strain evidence="8 9">DSM 22228</strain>
    </source>
</reference>
<comment type="caution">
    <text evidence="8">The sequence shown here is derived from an EMBL/GenBank/DDBJ whole genome shotgun (WGS) entry which is preliminary data.</text>
</comment>
<dbReference type="GO" id="GO:0006508">
    <property type="term" value="P:proteolysis"/>
    <property type="evidence" value="ECO:0007669"/>
    <property type="project" value="UniProtKB-KW"/>
</dbReference>
<organism evidence="8 9">
    <name type="scientific">Orbus hercynius</name>
    <dbReference type="NCBI Taxonomy" id="593135"/>
    <lineage>
        <taxon>Bacteria</taxon>
        <taxon>Pseudomonadati</taxon>
        <taxon>Pseudomonadota</taxon>
        <taxon>Gammaproteobacteria</taxon>
        <taxon>Orbales</taxon>
        <taxon>Orbaceae</taxon>
        <taxon>Orbus</taxon>
    </lineage>
</organism>
<dbReference type="GO" id="GO:0008237">
    <property type="term" value="F:metallopeptidase activity"/>
    <property type="evidence" value="ECO:0007669"/>
    <property type="project" value="UniProtKB-KW"/>
</dbReference>
<evidence type="ECO:0000256" key="4">
    <source>
        <dbReference type="ARBA" id="ARBA00022833"/>
    </source>
</evidence>
<evidence type="ECO:0000256" key="6">
    <source>
        <dbReference type="SAM" id="Coils"/>
    </source>
</evidence>
<keyword evidence="9" id="KW-1185">Reference proteome</keyword>
<feature type="coiled-coil region" evidence="6">
    <location>
        <begin position="177"/>
        <end position="208"/>
    </location>
</feature>
<evidence type="ECO:0000256" key="1">
    <source>
        <dbReference type="ARBA" id="ARBA00022670"/>
    </source>
</evidence>
<dbReference type="PANTHER" id="PTHR30471">
    <property type="entry name" value="DNA REPAIR PROTEIN RADC"/>
    <property type="match status" value="1"/>
</dbReference>
<keyword evidence="3" id="KW-0378">Hydrolase</keyword>
<proteinExistence type="predicted"/>
<dbReference type="GO" id="GO:0046872">
    <property type="term" value="F:metal ion binding"/>
    <property type="evidence" value="ECO:0007669"/>
    <property type="project" value="UniProtKB-KW"/>
</dbReference>
<dbReference type="InterPro" id="IPR037518">
    <property type="entry name" value="MPN"/>
</dbReference>
<dbReference type="PROSITE" id="PS50249">
    <property type="entry name" value="MPN"/>
    <property type="match status" value="1"/>
</dbReference>
<accession>A0A495RCS5</accession>
<dbReference type="CDD" id="cd08071">
    <property type="entry name" value="MPN_DUF2466"/>
    <property type="match status" value="1"/>
</dbReference>